<sequence length="289" mass="33127">MSVSRTGALQESYKYYTISIDGFDGRLLRGQVYHSSLDHGLQFRSLSEMAFILEGMFERLHYPMKSVDQRNFHKKYLPGKSRDISDSQDVEEKKTEGSLGEFRLHVKYRFHATWQGDIKNLKDGKIFPFLSFLELMEYFNRTLGGDGGENPFGLGKKMCEVIVRNYEDFAMSGDVSHPAVDKRMDFCNEFDLREEIGYMLNPLPVGAEEEKLIVPRTVTVSAGNFGPATFVVRILFRRNATWQGTICWKEKRCQVSFRSFLEMLLLMQDAALCSEAWDEEPEGTAAVLA</sequence>
<proteinExistence type="predicted"/>
<accession>A0AAW5BPP9</accession>
<comment type="caution">
    <text evidence="1">The sequence shown here is derived from an EMBL/GenBank/DDBJ whole genome shotgun (WGS) entry which is preliminary data.</text>
</comment>
<dbReference type="EMBL" id="JAKNGE010000010">
    <property type="protein sequence ID" value="MCG4745792.1"/>
    <property type="molecule type" value="Genomic_DNA"/>
</dbReference>
<dbReference type="EMBL" id="JAAITT010000027">
    <property type="protein sequence ID" value="NSJ50579.1"/>
    <property type="molecule type" value="Genomic_DNA"/>
</dbReference>
<reference evidence="2" key="2">
    <citation type="submission" date="2020-02" db="EMBL/GenBank/DDBJ databases">
        <authorList>
            <person name="Littmann E."/>
            <person name="Sorbara M."/>
        </authorList>
    </citation>
    <scope>NUCLEOTIDE SEQUENCE</scope>
    <source>
        <strain evidence="2">MSK.1.17</strain>
    </source>
</reference>
<reference evidence="1" key="3">
    <citation type="submission" date="2022-01" db="EMBL/GenBank/DDBJ databases">
        <title>Collection of gut derived symbiotic bacterial strains cultured from healthy donors.</title>
        <authorList>
            <person name="Lin H."/>
            <person name="Kohout C."/>
            <person name="Waligurski E."/>
            <person name="Pamer E.G."/>
        </authorList>
    </citation>
    <scope>NUCLEOTIDE SEQUENCE</scope>
    <source>
        <strain evidence="1">DFI.6.55</strain>
    </source>
</reference>
<dbReference type="RefSeq" id="WP_117555337.1">
    <property type="nucleotide sequence ID" value="NZ_JAAITT010000027.1"/>
</dbReference>
<evidence type="ECO:0000313" key="4">
    <source>
        <dbReference type="Proteomes" id="UP001299608"/>
    </source>
</evidence>
<organism evidence="1 4">
    <name type="scientific">Enterocloster aldenensis</name>
    <dbReference type="NCBI Taxonomy" id="358742"/>
    <lineage>
        <taxon>Bacteria</taxon>
        <taxon>Bacillati</taxon>
        <taxon>Bacillota</taxon>
        <taxon>Clostridia</taxon>
        <taxon>Lachnospirales</taxon>
        <taxon>Lachnospiraceae</taxon>
        <taxon>Enterocloster</taxon>
    </lineage>
</organism>
<gene>
    <name evidence="2" type="ORF">G5B36_17980</name>
    <name evidence="1" type="ORF">L0N08_10250</name>
</gene>
<dbReference type="Proteomes" id="UP000669239">
    <property type="component" value="Unassembled WGS sequence"/>
</dbReference>
<dbReference type="Proteomes" id="UP001299608">
    <property type="component" value="Unassembled WGS sequence"/>
</dbReference>
<evidence type="ECO:0000313" key="2">
    <source>
        <dbReference type="EMBL" id="NSJ50579.1"/>
    </source>
</evidence>
<protein>
    <submittedName>
        <fullName evidence="1">Uncharacterized protein</fullName>
    </submittedName>
</protein>
<reference evidence="2 3" key="1">
    <citation type="journal article" date="2020" name="Cell Host Microbe">
        <title>Functional and Genomic Variation between Human-Derived Isolates of Lachnospiraceae Reveals Inter- and Intra-Species Diversity.</title>
        <authorList>
            <person name="Sorbara M.T."/>
            <person name="Littmann E.R."/>
            <person name="Fontana E."/>
            <person name="Moody T.U."/>
            <person name="Kohout C.E."/>
            <person name="Gjonbalaj M."/>
            <person name="Eaton V."/>
            <person name="Seok R."/>
            <person name="Leiner I.M."/>
            <person name="Pamer E.G."/>
        </authorList>
    </citation>
    <scope>NUCLEOTIDE SEQUENCE [LARGE SCALE GENOMIC DNA]</scope>
    <source>
        <strain evidence="2 3">MSK.1.17</strain>
    </source>
</reference>
<evidence type="ECO:0000313" key="1">
    <source>
        <dbReference type="EMBL" id="MCG4745792.1"/>
    </source>
</evidence>
<name>A0AAW5BPP9_9FIRM</name>
<dbReference type="AlphaFoldDB" id="A0AAW5BPP9"/>
<keyword evidence="3" id="KW-1185">Reference proteome</keyword>
<evidence type="ECO:0000313" key="3">
    <source>
        <dbReference type="Proteomes" id="UP000669239"/>
    </source>
</evidence>